<dbReference type="AlphaFoldDB" id="A0A5R9L1T7"/>
<evidence type="ECO:0008006" key="3">
    <source>
        <dbReference type="Google" id="ProtNLM"/>
    </source>
</evidence>
<dbReference type="OrthoDB" id="963094at2"/>
<name>A0A5R9L1T7_9BACT</name>
<comment type="caution">
    <text evidence="1">The sequence shown here is derived from an EMBL/GenBank/DDBJ whole genome shotgun (WGS) entry which is preliminary data.</text>
</comment>
<evidence type="ECO:0000313" key="2">
    <source>
        <dbReference type="Proteomes" id="UP000306402"/>
    </source>
</evidence>
<organism evidence="1 2">
    <name type="scientific">Dyadobacter luticola</name>
    <dbReference type="NCBI Taxonomy" id="1979387"/>
    <lineage>
        <taxon>Bacteria</taxon>
        <taxon>Pseudomonadati</taxon>
        <taxon>Bacteroidota</taxon>
        <taxon>Cytophagia</taxon>
        <taxon>Cytophagales</taxon>
        <taxon>Spirosomataceae</taxon>
        <taxon>Dyadobacter</taxon>
    </lineage>
</organism>
<dbReference type="EMBL" id="VCEJ01000002">
    <property type="protein sequence ID" value="TLV02524.1"/>
    <property type="molecule type" value="Genomic_DNA"/>
</dbReference>
<protein>
    <recommendedName>
        <fullName evidence="3">Hypervirulence associated protein TUDOR domain-containing protein</fullName>
    </recommendedName>
</protein>
<keyword evidence="2" id="KW-1185">Reference proteome</keyword>
<gene>
    <name evidence="1" type="ORF">FEN17_02565</name>
</gene>
<accession>A0A5R9L1T7</accession>
<sequence length="61" mass="6727">MDEQKFKAGDWVKEKNGTTGMSVVEYSVGGSGDGGRVKVKYKNEENEEVEGEFAEDELVPL</sequence>
<dbReference type="RefSeq" id="WP_138363735.1">
    <property type="nucleotide sequence ID" value="NZ_VCEJ01000002.1"/>
</dbReference>
<proteinExistence type="predicted"/>
<dbReference type="Proteomes" id="UP000306402">
    <property type="component" value="Unassembled WGS sequence"/>
</dbReference>
<reference evidence="1 2" key="1">
    <citation type="submission" date="2019-05" db="EMBL/GenBank/DDBJ databases">
        <authorList>
            <person name="Qu J.-H."/>
        </authorList>
    </citation>
    <scope>NUCLEOTIDE SEQUENCE [LARGE SCALE GENOMIC DNA]</scope>
    <source>
        <strain evidence="1 2">T17</strain>
    </source>
</reference>
<evidence type="ECO:0000313" key="1">
    <source>
        <dbReference type="EMBL" id="TLV02524.1"/>
    </source>
</evidence>